<dbReference type="InterPro" id="IPR032675">
    <property type="entry name" value="LRR_dom_sf"/>
</dbReference>
<dbReference type="PROSITE" id="PS50026">
    <property type="entry name" value="EGF_3"/>
    <property type="match status" value="1"/>
</dbReference>
<dbReference type="EMBL" id="CAJPWZ010002228">
    <property type="protein sequence ID" value="CAG2234261.1"/>
    <property type="molecule type" value="Genomic_DNA"/>
</dbReference>
<keyword evidence="3 4" id="KW-1015">Disulfide bond</keyword>
<name>A0A8S3TS96_MYTED</name>
<dbReference type="Gene3D" id="3.80.10.10">
    <property type="entry name" value="Ribonuclease Inhibitor"/>
    <property type="match status" value="1"/>
</dbReference>
<evidence type="ECO:0000256" key="4">
    <source>
        <dbReference type="PROSITE-ProRule" id="PRU00076"/>
    </source>
</evidence>
<comment type="caution">
    <text evidence="4">Lacks conserved residue(s) required for the propagation of feature annotation.</text>
</comment>
<keyword evidence="2" id="KW-0677">Repeat</keyword>
<dbReference type="SMART" id="SM00181">
    <property type="entry name" value="EGF"/>
    <property type="match status" value="2"/>
</dbReference>
<dbReference type="AlphaFoldDB" id="A0A8S3TS96"/>
<evidence type="ECO:0000313" key="6">
    <source>
        <dbReference type="EMBL" id="CAG2234261.1"/>
    </source>
</evidence>
<dbReference type="OrthoDB" id="6148674at2759"/>
<keyword evidence="7" id="KW-1185">Reference proteome</keyword>
<gene>
    <name evidence="6" type="ORF">MEDL_46878</name>
</gene>
<dbReference type="PROSITE" id="PS01186">
    <property type="entry name" value="EGF_2"/>
    <property type="match status" value="1"/>
</dbReference>
<evidence type="ECO:0000256" key="2">
    <source>
        <dbReference type="ARBA" id="ARBA00022737"/>
    </source>
</evidence>
<dbReference type="InterPro" id="IPR000742">
    <property type="entry name" value="EGF"/>
</dbReference>
<organism evidence="6 7">
    <name type="scientific">Mytilus edulis</name>
    <name type="common">Blue mussel</name>
    <dbReference type="NCBI Taxonomy" id="6550"/>
    <lineage>
        <taxon>Eukaryota</taxon>
        <taxon>Metazoa</taxon>
        <taxon>Spiralia</taxon>
        <taxon>Lophotrochozoa</taxon>
        <taxon>Mollusca</taxon>
        <taxon>Bivalvia</taxon>
        <taxon>Autobranchia</taxon>
        <taxon>Pteriomorphia</taxon>
        <taxon>Mytilida</taxon>
        <taxon>Mytiloidea</taxon>
        <taxon>Mytilidae</taxon>
        <taxon>Mytilinae</taxon>
        <taxon>Mytilus</taxon>
    </lineage>
</organism>
<dbReference type="Proteomes" id="UP000683360">
    <property type="component" value="Unassembled WGS sequence"/>
</dbReference>
<dbReference type="PANTHER" id="PTHR24049">
    <property type="entry name" value="CRUMBS FAMILY MEMBER"/>
    <property type="match status" value="1"/>
</dbReference>
<comment type="caution">
    <text evidence="6">The sequence shown here is derived from an EMBL/GenBank/DDBJ whole genome shotgun (WGS) entry which is preliminary data.</text>
</comment>
<evidence type="ECO:0000259" key="5">
    <source>
        <dbReference type="PROSITE" id="PS50026"/>
    </source>
</evidence>
<keyword evidence="1 4" id="KW-0245">EGF-like domain</keyword>
<sequence>MKNYKEASQATEPMIQNGKHGEVEVIPRLENNQITTIPQGTFEEMSALNYLYLDFVCDCNVAFWSWLKSKSLDEEIVTCLDQHNIRLSSLNASDFDNCTYNFCYPDYCSNGGSCSQDSYGDLVCSCIGEWNGATCTNNSCHPDYCLNGGSCSQDSYGDLICSCLDGWTGAKCQKISCHPDYCSNGGSCSEDSNGA</sequence>
<proteinExistence type="predicted"/>
<protein>
    <recommendedName>
        <fullName evidence="5">EGF-like domain-containing protein</fullName>
    </recommendedName>
</protein>
<dbReference type="InterPro" id="IPR051022">
    <property type="entry name" value="Notch_Cell-Fate_Det"/>
</dbReference>
<reference evidence="6" key="1">
    <citation type="submission" date="2021-03" db="EMBL/GenBank/DDBJ databases">
        <authorList>
            <person name="Bekaert M."/>
        </authorList>
    </citation>
    <scope>NUCLEOTIDE SEQUENCE</scope>
</reference>
<feature type="domain" description="EGF-like" evidence="5">
    <location>
        <begin position="136"/>
        <end position="173"/>
    </location>
</feature>
<dbReference type="SUPFAM" id="SSF52058">
    <property type="entry name" value="L domain-like"/>
    <property type="match status" value="1"/>
</dbReference>
<dbReference type="SUPFAM" id="SSF57196">
    <property type="entry name" value="EGF/Laminin"/>
    <property type="match status" value="2"/>
</dbReference>
<dbReference type="Gene3D" id="2.10.25.10">
    <property type="entry name" value="Laminin"/>
    <property type="match status" value="1"/>
</dbReference>
<feature type="disulfide bond" evidence="4">
    <location>
        <begin position="163"/>
        <end position="172"/>
    </location>
</feature>
<dbReference type="PROSITE" id="PS00022">
    <property type="entry name" value="EGF_1"/>
    <property type="match status" value="1"/>
</dbReference>
<evidence type="ECO:0000256" key="3">
    <source>
        <dbReference type="ARBA" id="ARBA00023157"/>
    </source>
</evidence>
<evidence type="ECO:0000313" key="7">
    <source>
        <dbReference type="Proteomes" id="UP000683360"/>
    </source>
</evidence>
<evidence type="ECO:0000256" key="1">
    <source>
        <dbReference type="ARBA" id="ARBA00022536"/>
    </source>
</evidence>
<accession>A0A8S3TS96</accession>